<keyword evidence="4" id="KW-1185">Reference proteome</keyword>
<reference evidence="3 5" key="2">
    <citation type="submission" date="2018-06" db="EMBL/GenBank/DDBJ databases">
        <authorList>
            <consortium name="Pathogen Informatics"/>
            <person name="Doyle S."/>
        </authorList>
    </citation>
    <scope>NUCLEOTIDE SEQUENCE [LARGE SCALE GENOMIC DNA]</scope>
    <source>
        <strain evidence="3 5">NCTC10293</strain>
    </source>
</reference>
<sequence length="233" mass="25605">MLTVLALAAAERLINTALRSDPTFYASFAPLSGKTLRVCVAEPELMVDVLFCGADDEAHLRFEPVARAIFENTAVSTPDCTLNVADWRALLALTQNPSGNLPISGDYRVLADVETLWRNFSPDVFMQFEALFGKAAGSYAYALHEQAKPVLEPLARGVRSELGAWCRTAADCASEPVSDADITVRKQELLRLQSDIEREEMRLAHIKAQIAKLQQDSTNLDNANLDDEPNKPA</sequence>
<protein>
    <submittedName>
        <fullName evidence="3">Uncharacterized protein conserved in bacteria</fullName>
    </submittedName>
</protein>
<evidence type="ECO:0000313" key="2">
    <source>
        <dbReference type="EMBL" id="OOR91339.1"/>
    </source>
</evidence>
<reference evidence="2 4" key="1">
    <citation type="submission" date="2017-02" db="EMBL/GenBank/DDBJ databases">
        <title>Draft genome sequence of Moraxella caviae CCUG 355 type strain.</title>
        <authorList>
            <person name="Engstrom-Jakobsson H."/>
            <person name="Salva-Serra F."/>
            <person name="Thorell K."/>
            <person name="Gonzales-Siles L."/>
            <person name="Karlsson R."/>
            <person name="Boulund F."/>
            <person name="Engstrand L."/>
            <person name="Moore E."/>
        </authorList>
    </citation>
    <scope>NUCLEOTIDE SEQUENCE [LARGE SCALE GENOMIC DNA]</scope>
    <source>
        <strain evidence="2 4">CCUG 355</strain>
    </source>
</reference>
<dbReference type="STRING" id="34060.B0181_03280"/>
<name>A0A1T0A6Y3_9GAMM</name>
<organism evidence="2 4">
    <name type="scientific">Moraxella caviae</name>
    <dbReference type="NCBI Taxonomy" id="34060"/>
    <lineage>
        <taxon>Bacteria</taxon>
        <taxon>Pseudomonadati</taxon>
        <taxon>Pseudomonadota</taxon>
        <taxon>Gammaproteobacteria</taxon>
        <taxon>Moraxellales</taxon>
        <taxon>Moraxellaceae</taxon>
        <taxon>Moraxella</taxon>
    </lineage>
</organism>
<evidence type="ECO:0000256" key="1">
    <source>
        <dbReference type="SAM" id="Coils"/>
    </source>
</evidence>
<proteinExistence type="predicted"/>
<dbReference type="AlphaFoldDB" id="A0A1T0A6Y3"/>
<gene>
    <name evidence="2" type="ORF">B0181_03280</name>
    <name evidence="3" type="ORF">NCTC10293_01528</name>
</gene>
<dbReference type="GO" id="GO:0006744">
    <property type="term" value="P:ubiquinone biosynthetic process"/>
    <property type="evidence" value="ECO:0007669"/>
    <property type="project" value="InterPro"/>
</dbReference>
<evidence type="ECO:0000313" key="4">
    <source>
        <dbReference type="Proteomes" id="UP000190435"/>
    </source>
</evidence>
<dbReference type="Proteomes" id="UP000190435">
    <property type="component" value="Unassembled WGS sequence"/>
</dbReference>
<evidence type="ECO:0000313" key="5">
    <source>
        <dbReference type="Proteomes" id="UP000255279"/>
    </source>
</evidence>
<feature type="coiled-coil region" evidence="1">
    <location>
        <begin position="189"/>
        <end position="223"/>
    </location>
</feature>
<dbReference type="OrthoDB" id="6707853at2"/>
<dbReference type="RefSeq" id="WP_078276057.1">
    <property type="nucleotide sequence ID" value="NZ_CAACXO010000059.1"/>
</dbReference>
<dbReference type="InterPro" id="IPR038989">
    <property type="entry name" value="UbiJ"/>
</dbReference>
<dbReference type="PANTHER" id="PTHR38693">
    <property type="entry name" value="UBIQUINONE BIOSYNTHESIS PROTEIN UBIJ"/>
    <property type="match status" value="1"/>
</dbReference>
<keyword evidence="1" id="KW-0175">Coiled coil</keyword>
<evidence type="ECO:0000313" key="3">
    <source>
        <dbReference type="EMBL" id="STZ13949.1"/>
    </source>
</evidence>
<dbReference type="PANTHER" id="PTHR38693:SF1">
    <property type="entry name" value="UBIQUINONE BIOSYNTHESIS ACCESSORY FACTOR UBIJ"/>
    <property type="match status" value="1"/>
</dbReference>
<dbReference type="EMBL" id="UGQE01000004">
    <property type="protein sequence ID" value="STZ13949.1"/>
    <property type="molecule type" value="Genomic_DNA"/>
</dbReference>
<dbReference type="EMBL" id="MUXU01000022">
    <property type="protein sequence ID" value="OOR91339.1"/>
    <property type="molecule type" value="Genomic_DNA"/>
</dbReference>
<accession>A0A1T0A6Y3</accession>
<dbReference type="Proteomes" id="UP000255279">
    <property type="component" value="Unassembled WGS sequence"/>
</dbReference>